<gene>
    <name evidence="1" type="ORF">JJC05_04925</name>
</gene>
<name>A0A8G0P558_9FLAO</name>
<dbReference type="Proteomes" id="UP000824721">
    <property type="component" value="Chromosome"/>
</dbReference>
<dbReference type="EMBL" id="CP067378">
    <property type="protein sequence ID" value="QYS89610.1"/>
    <property type="molecule type" value="Genomic_DNA"/>
</dbReference>
<organism evidence="1">
    <name type="scientific">Flavobacterium columnare</name>
    <dbReference type="NCBI Taxonomy" id="996"/>
    <lineage>
        <taxon>Bacteria</taxon>
        <taxon>Pseudomonadati</taxon>
        <taxon>Bacteroidota</taxon>
        <taxon>Flavobacteriia</taxon>
        <taxon>Flavobacteriales</taxon>
        <taxon>Flavobacteriaceae</taxon>
        <taxon>Flavobacterium</taxon>
    </lineage>
</organism>
<evidence type="ECO:0000313" key="1">
    <source>
        <dbReference type="EMBL" id="QYS89610.1"/>
    </source>
</evidence>
<sequence length="1155" mass="129953">MVHISEKPINVTLIPLNSSNSIPSTAISQMQDVYTKAGVTLNIKTASVLTYDGGGDNKITTSESGVFDYYTDEEKSINAKIKALPDYDPKTYYLIYSNLPSDKGIDGFMELGGQFGYIFTPPSGVGGLKTASHELAHGVFALQHPFANAADKGKTPFLMDYGSGTELGHLDWAQINNPALKYYGFQGDSQGEFSGYHLTPDWKPFSFSGSSTYVTNGIQQPNGAVYGVKYNTKTYNAIIENGRYTYKNGNEVLPGFNLVDNLKDDSIITLFWNRGVCGNHEEYTAKWSYLKDKKGFNVDEVTETGKINFIGRVKCESDSNNLSTVLDEESCKNIDIAQLNDKKKEIISLYNNNDLIQLVTKINESNLCVIKKLSFDQIKNIIEKIVSQNINEIREIAVLKLIRGVELNSYPQFTNLLLENNEYLLRKLIDEMHNHSVYFWDGNNLTAFNDLINSIVLNSNASSQKLYLQSLKKNNYNLLKYIWSEIDIESKANFVSAISLLFNKSGEVPDINYAKTEFDNFLNVSIVKPEVFQGTEPVRDNVFWLFKDRYFTSLKTNFDVSSSSSNFKIELELSELLNYEPTKYEFTCEPFDWIVFRAQEDIPAFGLKQNDLITVPAIFAELFQEVGDVTARKKLLANVLSVFAIGRAPSIIGTSAFAITVNTTFHAVNIGMNVFEDTVIENFGQEYSETWKSIYGLYNLLYLYDAYRGFRNVFDFTVTKVNNVVKIKNLKLVLDNAHIKFRELSTVDQVKFIDKFDDFLINFKKCTTAPEYKKTLQLLLEFRINCAASIKPTESTLTLTLNETLGVVVKNGSNVSNIGSFTVVNGVLALNGNVKWLPSTAQAVEVAKINGIAHIENNLAKLDDLVLVKNNLGEYFLKILNSNLTNTFIAKITPYSKVLSKYNAFNLTTKTKFESDFGNAPATTLEKLNANNGELVDVWNSVKYRLESRKDIKFLESLIPSRYVTMKHVPGELSIENKTYGYKILVKGYHKEIDEVILNPPLYGNAGLPNPSNSNSPIIVSIGTATNPATKGKYRISDIRDYSNDNMPYTAKIEVEIPENSGNFFPKSGVDGKNIDNTGKLIGGRSSMFPRIWDLDRIAEETAYVRSKIDSTTNINSDNTYSRLNFENTFEIKMYLNGDLNDYKIRINSSFPKIN</sequence>
<accession>A0A8G0P558</accession>
<dbReference type="AlphaFoldDB" id="A0A8G0P558"/>
<reference evidence="1" key="1">
    <citation type="submission" date="2020-12" db="EMBL/GenBank/DDBJ databases">
        <title>Genome sequencing of genetic groups of Flavobacterium columnare.</title>
        <authorList>
            <person name="Waldbieser G.C."/>
            <person name="Griffin M.J."/>
            <person name="LaFrentz B.R."/>
        </authorList>
    </citation>
    <scope>NUCLEOTIDE SEQUENCE</scope>
    <source>
        <strain evidence="1">90-106</strain>
    </source>
</reference>
<proteinExistence type="predicted"/>
<dbReference type="KEGG" id="fdv:JJC05_04925"/>
<protein>
    <submittedName>
        <fullName evidence="1">Uncharacterized protein</fullName>
    </submittedName>
</protein>